<evidence type="ECO:0000256" key="3">
    <source>
        <dbReference type="ARBA" id="ARBA00022448"/>
    </source>
</evidence>
<name>A0A4Z1T1P5_GIAMU</name>
<comment type="subcellular location">
    <subcellularLocation>
        <location evidence="1">Vacuole membrane</location>
        <topology evidence="1">Multi-pass membrane protein</topology>
    </subcellularLocation>
</comment>
<dbReference type="GO" id="GO:0005290">
    <property type="term" value="F:L-histidine transmembrane transporter activity"/>
    <property type="evidence" value="ECO:0007669"/>
    <property type="project" value="TreeGrafter"/>
</dbReference>
<evidence type="ECO:0000313" key="11">
    <source>
        <dbReference type="EMBL" id="TNJ27853.1"/>
    </source>
</evidence>
<dbReference type="InterPro" id="IPR013057">
    <property type="entry name" value="AA_transpt_TM"/>
</dbReference>
<dbReference type="GO" id="GO:0061459">
    <property type="term" value="F:L-arginine transmembrane transporter activity"/>
    <property type="evidence" value="ECO:0007669"/>
    <property type="project" value="TreeGrafter"/>
</dbReference>
<protein>
    <submittedName>
        <fullName evidence="11">Putative Amino acid transporter system N2</fullName>
    </submittedName>
</protein>
<evidence type="ECO:0000259" key="10">
    <source>
        <dbReference type="Pfam" id="PF01490"/>
    </source>
</evidence>
<feature type="transmembrane region" description="Helical" evidence="9">
    <location>
        <begin position="207"/>
        <end position="228"/>
    </location>
</feature>
<keyword evidence="7 9" id="KW-1133">Transmembrane helix</keyword>
<dbReference type="PANTHER" id="PTHR22950:SF678">
    <property type="entry name" value="VACUOLAR AMINO ACID TRANSPORTER 5-RELATED"/>
    <property type="match status" value="1"/>
</dbReference>
<dbReference type="GO" id="GO:0005774">
    <property type="term" value="C:vacuolar membrane"/>
    <property type="evidence" value="ECO:0007669"/>
    <property type="project" value="UniProtKB-SubCell"/>
</dbReference>
<organism evidence="11 12">
    <name type="scientific">Giardia muris</name>
    <dbReference type="NCBI Taxonomy" id="5742"/>
    <lineage>
        <taxon>Eukaryota</taxon>
        <taxon>Metamonada</taxon>
        <taxon>Diplomonadida</taxon>
        <taxon>Hexamitidae</taxon>
        <taxon>Giardiinae</taxon>
        <taxon>Giardia</taxon>
    </lineage>
</organism>
<keyword evidence="8 9" id="KW-0472">Membrane</keyword>
<feature type="transmembrane region" description="Helical" evidence="9">
    <location>
        <begin position="170"/>
        <end position="192"/>
    </location>
</feature>
<feature type="transmembrane region" description="Helical" evidence="9">
    <location>
        <begin position="293"/>
        <end position="313"/>
    </location>
</feature>
<evidence type="ECO:0000256" key="4">
    <source>
        <dbReference type="ARBA" id="ARBA00022554"/>
    </source>
</evidence>
<evidence type="ECO:0000313" key="12">
    <source>
        <dbReference type="Proteomes" id="UP000315496"/>
    </source>
</evidence>
<reference evidence="11 12" key="1">
    <citation type="submission" date="2019-05" db="EMBL/GenBank/DDBJ databases">
        <title>The compact genome of Giardia muris reveals important steps in the evolution of intestinal protozoan parasites.</title>
        <authorList>
            <person name="Xu F."/>
            <person name="Jimenez-Gonzalez A."/>
            <person name="Einarsson E."/>
            <person name="Astvaldsson A."/>
            <person name="Peirasmaki D."/>
            <person name="Eckmann L."/>
            <person name="Andersson J.O."/>
            <person name="Svard S.G."/>
            <person name="Jerlstrom-Hultqvist J."/>
        </authorList>
    </citation>
    <scope>NUCLEOTIDE SEQUENCE [LARGE SCALE GENOMIC DNA]</scope>
    <source>
        <strain evidence="11 12">Roberts-Thomson</strain>
    </source>
</reference>
<keyword evidence="4" id="KW-0926">Vacuole</keyword>
<evidence type="ECO:0000256" key="1">
    <source>
        <dbReference type="ARBA" id="ARBA00004128"/>
    </source>
</evidence>
<dbReference type="GO" id="GO:0015194">
    <property type="term" value="F:L-serine transmembrane transporter activity"/>
    <property type="evidence" value="ECO:0007669"/>
    <property type="project" value="TreeGrafter"/>
</dbReference>
<feature type="transmembrane region" description="Helical" evidence="9">
    <location>
        <begin position="146"/>
        <end position="163"/>
    </location>
</feature>
<evidence type="ECO:0000256" key="5">
    <source>
        <dbReference type="ARBA" id="ARBA00022692"/>
    </source>
</evidence>
<dbReference type="OrthoDB" id="438545at2759"/>
<comment type="caution">
    <text evidence="11">The sequence shown here is derived from an EMBL/GenBank/DDBJ whole genome shotgun (WGS) entry which is preliminary data.</text>
</comment>
<dbReference type="VEuPathDB" id="GiardiaDB:GMRT_12661"/>
<evidence type="ECO:0000256" key="8">
    <source>
        <dbReference type="ARBA" id="ARBA00023136"/>
    </source>
</evidence>
<keyword evidence="3" id="KW-0813">Transport</keyword>
<feature type="transmembrane region" description="Helical" evidence="9">
    <location>
        <begin position="58"/>
        <end position="81"/>
    </location>
</feature>
<feature type="transmembrane region" description="Helical" evidence="9">
    <location>
        <begin position="395"/>
        <end position="419"/>
    </location>
</feature>
<evidence type="ECO:0000256" key="7">
    <source>
        <dbReference type="ARBA" id="ARBA00022989"/>
    </source>
</evidence>
<dbReference type="EMBL" id="VDLU01000003">
    <property type="protein sequence ID" value="TNJ27853.1"/>
    <property type="molecule type" value="Genomic_DNA"/>
</dbReference>
<comment type="similarity">
    <text evidence="2">Belongs to the amino acid/polyamine transporter 2 family.</text>
</comment>
<feature type="transmembrane region" description="Helical" evidence="9">
    <location>
        <begin position="102"/>
        <end position="126"/>
    </location>
</feature>
<feature type="transmembrane region" description="Helical" evidence="9">
    <location>
        <begin position="334"/>
        <end position="355"/>
    </location>
</feature>
<evidence type="ECO:0000256" key="6">
    <source>
        <dbReference type="ARBA" id="ARBA00022970"/>
    </source>
</evidence>
<keyword evidence="6" id="KW-0029">Amino-acid transport</keyword>
<dbReference type="Proteomes" id="UP000315496">
    <property type="component" value="Chromosome 3"/>
</dbReference>
<keyword evidence="5 9" id="KW-0812">Transmembrane</keyword>
<feature type="transmembrane region" description="Helical" evidence="9">
    <location>
        <begin position="249"/>
        <end position="273"/>
    </location>
</feature>
<gene>
    <name evidence="11" type="ORF">GMRT_12661</name>
</gene>
<dbReference type="PANTHER" id="PTHR22950">
    <property type="entry name" value="AMINO ACID TRANSPORTER"/>
    <property type="match status" value="1"/>
</dbReference>
<dbReference type="GO" id="GO:0005302">
    <property type="term" value="F:L-tyrosine transmembrane transporter activity"/>
    <property type="evidence" value="ECO:0007669"/>
    <property type="project" value="TreeGrafter"/>
</dbReference>
<dbReference type="GO" id="GO:0015189">
    <property type="term" value="F:L-lysine transmembrane transporter activity"/>
    <property type="evidence" value="ECO:0007669"/>
    <property type="project" value="TreeGrafter"/>
</dbReference>
<dbReference type="Pfam" id="PF01490">
    <property type="entry name" value="Aa_trans"/>
    <property type="match status" value="1"/>
</dbReference>
<feature type="domain" description="Amino acid transporter transmembrane" evidence="10">
    <location>
        <begin position="27"/>
        <end position="418"/>
    </location>
</feature>
<feature type="transmembrane region" description="Helical" evidence="9">
    <location>
        <begin position="361"/>
        <end position="383"/>
    </location>
</feature>
<sequence length="422" mass="46091">MSQIESETADSPPLQAPEVDASAVEGTASIGTASFNLANTVLGAGILTLPYSMMKCGWGLGLLFLALVGASSALSFILLTISSQYTQAFRYRTIAQKLYGPVVSQIIAVLVLIYTFGTTGSYCIVIRDNMFWWAERTPRNDLYKKLLLWGFMLFIILPLSLLPRIDFLNFTSLIALVSIFYVICVVAAFYFITNFDPTQHLAKGPPVLFNFSVDAFTAFPLLTTAFCGHYNSLNIYQELRGRSVRRMSVVVWITVLVSSAFNVAMALFGYFTFTDTLDSDILRNVAEIPGASVFFSIANGAMIVVLLFSYPLLSFGAKGTVESMIFRPGTKVPYKWGALITLFNVLLPALVATFIDSISVILSFTSSLCGAPMVFIIPGFFGLTVLRKSRGPTYLVVLSVILIALGFVYMVSGFAAAIYGVI</sequence>
<dbReference type="AlphaFoldDB" id="A0A4Z1T1P5"/>
<evidence type="ECO:0000256" key="2">
    <source>
        <dbReference type="ARBA" id="ARBA00008066"/>
    </source>
</evidence>
<keyword evidence="12" id="KW-1185">Reference proteome</keyword>
<dbReference type="GO" id="GO:0005313">
    <property type="term" value="F:L-glutamate transmembrane transporter activity"/>
    <property type="evidence" value="ECO:0007669"/>
    <property type="project" value="TreeGrafter"/>
</dbReference>
<accession>A0A4Z1T1P5</accession>
<evidence type="ECO:0000256" key="9">
    <source>
        <dbReference type="SAM" id="Phobius"/>
    </source>
</evidence>
<proteinExistence type="inferred from homology"/>